<reference evidence="2" key="2">
    <citation type="submission" date="2021-12" db="EMBL/GenBank/DDBJ databases">
        <title>Resequencing data analysis of finger millet.</title>
        <authorList>
            <person name="Hatakeyama M."/>
            <person name="Aluri S."/>
            <person name="Balachadran M.T."/>
            <person name="Sivarajan S.R."/>
            <person name="Poveda L."/>
            <person name="Shimizu-Inatsugi R."/>
            <person name="Schlapbach R."/>
            <person name="Sreeman S.M."/>
            <person name="Shimizu K.K."/>
        </authorList>
    </citation>
    <scope>NUCLEOTIDE SEQUENCE</scope>
</reference>
<dbReference type="Proteomes" id="UP001054889">
    <property type="component" value="Unassembled WGS sequence"/>
</dbReference>
<accession>A0AAV5CCD3</accession>
<name>A0AAV5CCD3_ELECO</name>
<keyword evidence="3" id="KW-1185">Reference proteome</keyword>
<sequence>MASKNDTQTWADQRGSRKYGSFKTGSSDSRAGKNMVSGNVKATASEGLIKAKTAALAGAEKVKSGTSRGINWVKEQY</sequence>
<dbReference type="PANTHER" id="PTHR33386">
    <property type="entry name" value="OS02G0740600 PROTEIN"/>
    <property type="match status" value="1"/>
</dbReference>
<evidence type="ECO:0000313" key="3">
    <source>
        <dbReference type="Proteomes" id="UP001054889"/>
    </source>
</evidence>
<evidence type="ECO:0000313" key="2">
    <source>
        <dbReference type="EMBL" id="GJM95764.1"/>
    </source>
</evidence>
<organism evidence="2 3">
    <name type="scientific">Eleusine coracana subsp. coracana</name>
    <dbReference type="NCBI Taxonomy" id="191504"/>
    <lineage>
        <taxon>Eukaryota</taxon>
        <taxon>Viridiplantae</taxon>
        <taxon>Streptophyta</taxon>
        <taxon>Embryophyta</taxon>
        <taxon>Tracheophyta</taxon>
        <taxon>Spermatophyta</taxon>
        <taxon>Magnoliopsida</taxon>
        <taxon>Liliopsida</taxon>
        <taxon>Poales</taxon>
        <taxon>Poaceae</taxon>
        <taxon>PACMAD clade</taxon>
        <taxon>Chloridoideae</taxon>
        <taxon>Cynodonteae</taxon>
        <taxon>Eleusininae</taxon>
        <taxon>Eleusine</taxon>
    </lineage>
</organism>
<feature type="compositionally biased region" description="Polar residues" evidence="1">
    <location>
        <begin position="1"/>
        <end position="11"/>
    </location>
</feature>
<dbReference type="EMBL" id="BQKI01000006">
    <property type="protein sequence ID" value="GJM95764.1"/>
    <property type="molecule type" value="Genomic_DNA"/>
</dbReference>
<dbReference type="PANTHER" id="PTHR33386:SF13">
    <property type="entry name" value="EXPRESSED PROTEIN"/>
    <property type="match status" value="1"/>
</dbReference>
<feature type="region of interest" description="Disordered" evidence="1">
    <location>
        <begin position="1"/>
        <end position="34"/>
    </location>
</feature>
<evidence type="ECO:0000256" key="1">
    <source>
        <dbReference type="SAM" id="MobiDB-lite"/>
    </source>
</evidence>
<protein>
    <submittedName>
        <fullName evidence="2">Uncharacterized protein</fullName>
    </submittedName>
</protein>
<comment type="caution">
    <text evidence="2">The sequence shown here is derived from an EMBL/GenBank/DDBJ whole genome shotgun (WGS) entry which is preliminary data.</text>
</comment>
<gene>
    <name evidence="2" type="primary">ga12542</name>
    <name evidence="2" type="ORF">PR202_ga12542</name>
</gene>
<proteinExistence type="predicted"/>
<dbReference type="AlphaFoldDB" id="A0AAV5CCD3"/>
<reference evidence="2" key="1">
    <citation type="journal article" date="2018" name="DNA Res.">
        <title>Multiple hybrid de novo genome assembly of finger millet, an orphan allotetraploid crop.</title>
        <authorList>
            <person name="Hatakeyama M."/>
            <person name="Aluri S."/>
            <person name="Balachadran M.T."/>
            <person name="Sivarajan S.R."/>
            <person name="Patrignani A."/>
            <person name="Gruter S."/>
            <person name="Poveda L."/>
            <person name="Shimizu-Inatsugi R."/>
            <person name="Baeten J."/>
            <person name="Francoijs K.J."/>
            <person name="Nataraja K.N."/>
            <person name="Reddy Y.A.N."/>
            <person name="Phadnis S."/>
            <person name="Ravikumar R.L."/>
            <person name="Schlapbach R."/>
            <person name="Sreeman S.M."/>
            <person name="Shimizu K.K."/>
        </authorList>
    </citation>
    <scope>NUCLEOTIDE SEQUENCE</scope>
</reference>